<dbReference type="AlphaFoldDB" id="A0AAD1RVV1"/>
<feature type="domain" description="Aminotransferase class I/classII large" evidence="2">
    <location>
        <begin position="1"/>
        <end position="147"/>
    </location>
</feature>
<evidence type="ECO:0000259" key="2">
    <source>
        <dbReference type="Pfam" id="PF00155"/>
    </source>
</evidence>
<evidence type="ECO:0000256" key="1">
    <source>
        <dbReference type="ARBA" id="ARBA00022898"/>
    </source>
</evidence>
<dbReference type="GO" id="GO:0030170">
    <property type="term" value="F:pyridoxal phosphate binding"/>
    <property type="evidence" value="ECO:0007669"/>
    <property type="project" value="InterPro"/>
</dbReference>
<dbReference type="PANTHER" id="PTHR43795:SF51">
    <property type="entry name" value="AMINOTRANSFERASE CLASS I_CLASSII DOMAIN-CONTAINING PROTEIN"/>
    <property type="match status" value="1"/>
</dbReference>
<keyword evidence="1" id="KW-0663">Pyridoxal phosphate</keyword>
<dbReference type="InterPro" id="IPR004839">
    <property type="entry name" value="Aminotransferase_I/II_large"/>
</dbReference>
<dbReference type="EMBL" id="OW240915">
    <property type="protein sequence ID" value="CAH2282436.1"/>
    <property type="molecule type" value="Genomic_DNA"/>
</dbReference>
<dbReference type="Pfam" id="PF00155">
    <property type="entry name" value="Aminotran_1_2"/>
    <property type="match status" value="1"/>
</dbReference>
<reference evidence="3" key="1">
    <citation type="submission" date="2022-03" db="EMBL/GenBank/DDBJ databases">
        <authorList>
            <person name="Alioto T."/>
            <person name="Alioto T."/>
            <person name="Gomez Garrido J."/>
        </authorList>
    </citation>
    <scope>NUCLEOTIDE SEQUENCE</scope>
</reference>
<dbReference type="Proteomes" id="UP001295444">
    <property type="component" value="Chromosome 04"/>
</dbReference>
<dbReference type="GO" id="GO:0008483">
    <property type="term" value="F:transaminase activity"/>
    <property type="evidence" value="ECO:0007669"/>
    <property type="project" value="TreeGrafter"/>
</dbReference>
<dbReference type="InterPro" id="IPR015421">
    <property type="entry name" value="PyrdxlP-dep_Trfase_major"/>
</dbReference>
<evidence type="ECO:0000313" key="3">
    <source>
        <dbReference type="EMBL" id="CAH2282436.1"/>
    </source>
</evidence>
<dbReference type="SUPFAM" id="SSF53383">
    <property type="entry name" value="PLP-dependent transferases"/>
    <property type="match status" value="1"/>
</dbReference>
<accession>A0AAD1RVV1</accession>
<dbReference type="PANTHER" id="PTHR43795">
    <property type="entry name" value="BIFUNCTIONAL ASPARTATE AMINOTRANSFERASE AND GLUTAMATE/ASPARTATE-PREPHENATE AMINOTRANSFERASE-RELATED"/>
    <property type="match status" value="1"/>
</dbReference>
<proteinExistence type="predicted"/>
<keyword evidence="4" id="KW-1185">Reference proteome</keyword>
<dbReference type="InterPro" id="IPR050478">
    <property type="entry name" value="Ethylene_sulfur-biosynth"/>
</dbReference>
<dbReference type="Gene3D" id="3.40.640.10">
    <property type="entry name" value="Type I PLP-dependent aspartate aminotransferase-like (Major domain)"/>
    <property type="match status" value="1"/>
</dbReference>
<dbReference type="InterPro" id="IPR015422">
    <property type="entry name" value="PyrdxlP-dep_Trfase_small"/>
</dbReference>
<dbReference type="Gene3D" id="3.90.1150.10">
    <property type="entry name" value="Aspartate Aminotransferase, domain 1"/>
    <property type="match status" value="1"/>
</dbReference>
<dbReference type="InterPro" id="IPR015424">
    <property type="entry name" value="PyrdxlP-dep_Trfase"/>
</dbReference>
<organism evidence="3 4">
    <name type="scientific">Pelobates cultripes</name>
    <name type="common">Western spadefoot toad</name>
    <dbReference type="NCBI Taxonomy" id="61616"/>
    <lineage>
        <taxon>Eukaryota</taxon>
        <taxon>Metazoa</taxon>
        <taxon>Chordata</taxon>
        <taxon>Craniata</taxon>
        <taxon>Vertebrata</taxon>
        <taxon>Euteleostomi</taxon>
        <taxon>Amphibia</taxon>
        <taxon>Batrachia</taxon>
        <taxon>Anura</taxon>
        <taxon>Pelobatoidea</taxon>
        <taxon>Pelobatidae</taxon>
        <taxon>Pelobates</taxon>
    </lineage>
</organism>
<dbReference type="GO" id="GO:0006520">
    <property type="term" value="P:amino acid metabolic process"/>
    <property type="evidence" value="ECO:0007669"/>
    <property type="project" value="TreeGrafter"/>
</dbReference>
<evidence type="ECO:0000313" key="4">
    <source>
        <dbReference type="Proteomes" id="UP001295444"/>
    </source>
</evidence>
<name>A0AAD1RVV1_PELCU</name>
<protein>
    <submittedName>
        <fullName evidence="3">1-aminocyclopropane-1-carboxylate synthase 1</fullName>
    </submittedName>
</protein>
<gene>
    <name evidence="3" type="ORF">PECUL_23A059499</name>
</gene>
<sequence length="162" mass="18892">MSGMRIGIFYTKNQHVLKSMSHLALFHQCPGPTQYVISRLLGDREWLENTFFPGNRQRLKESQLMMVRGLQDLGIPVLKSSAGLYVWADFRKFLTSQTLEAEMELWWRFLGEKLYIAPGKAFECYEPGWFRLTFSLPNELLQAGLKKLKKLLKQETKTKICN</sequence>